<evidence type="ECO:0008006" key="2">
    <source>
        <dbReference type="Google" id="ProtNLM"/>
    </source>
</evidence>
<dbReference type="EMBL" id="PP693361">
    <property type="protein sequence ID" value="XAG93429.1"/>
    <property type="molecule type" value="Genomic_DNA"/>
</dbReference>
<name>A0AAU6VX97_9VIRU</name>
<sequence length="34" mass="3540">MSAADAPDWCLRSICTSRLCAGSEPRAFPAAGMP</sequence>
<evidence type="ECO:0000313" key="1">
    <source>
        <dbReference type="EMBL" id="XAG93429.1"/>
    </source>
</evidence>
<protein>
    <recommendedName>
        <fullName evidence="2">Minor tail protein</fullName>
    </recommendedName>
</protein>
<proteinExistence type="predicted"/>
<accession>A0AAU6VX97</accession>
<reference evidence="1" key="1">
    <citation type="submission" date="2024-04" db="EMBL/GenBank/DDBJ databases">
        <authorList>
            <person name="Deptula P."/>
        </authorList>
    </citation>
    <scope>NUCLEOTIDE SEQUENCE</scope>
</reference>
<organism evidence="1">
    <name type="scientific">Propionibacterium phage Philemon</name>
    <dbReference type="NCBI Taxonomy" id="3141823"/>
    <lineage>
        <taxon>Viruses</taxon>
        <taxon>Monodnaviria</taxon>
        <taxon>Loebvirae</taxon>
        <taxon>Hofneiviricota</taxon>
        <taxon>Faserviricetes</taxon>
        <taxon>Tubulavirales</taxon>
        <taxon>Paulinoviridae</taxon>
        <taxon>Bifilivirus</taxon>
        <taxon>Bifilivirus philemonii</taxon>
    </lineage>
</organism>